<dbReference type="Pfam" id="PF14209">
    <property type="entry name" value="DUF4321"/>
    <property type="match status" value="1"/>
</dbReference>
<keyword evidence="1" id="KW-0472">Membrane</keyword>
<dbReference type="Proteomes" id="UP000886785">
    <property type="component" value="Unassembled WGS sequence"/>
</dbReference>
<reference evidence="2" key="1">
    <citation type="submission" date="2020-10" db="EMBL/GenBank/DDBJ databases">
        <authorList>
            <person name="Gilroy R."/>
        </authorList>
    </citation>
    <scope>NUCLEOTIDE SEQUENCE</scope>
    <source>
        <strain evidence="2">ChiSjej1B19-7085</strain>
    </source>
</reference>
<evidence type="ECO:0000256" key="1">
    <source>
        <dbReference type="SAM" id="Phobius"/>
    </source>
</evidence>
<gene>
    <name evidence="2" type="ORF">IAA54_02670</name>
</gene>
<reference evidence="2" key="2">
    <citation type="journal article" date="2021" name="PeerJ">
        <title>Extensive microbial diversity within the chicken gut microbiome revealed by metagenomics and culture.</title>
        <authorList>
            <person name="Gilroy R."/>
            <person name="Ravi A."/>
            <person name="Getino M."/>
            <person name="Pursley I."/>
            <person name="Horton D.L."/>
            <person name="Alikhan N.F."/>
            <person name="Baker D."/>
            <person name="Gharbi K."/>
            <person name="Hall N."/>
            <person name="Watson M."/>
            <person name="Adriaenssens E.M."/>
            <person name="Foster-Nyarko E."/>
            <person name="Jarju S."/>
            <person name="Secka A."/>
            <person name="Antonio M."/>
            <person name="Oren A."/>
            <person name="Chaudhuri R.R."/>
            <person name="La Ragione R."/>
            <person name="Hildebrand F."/>
            <person name="Pallen M.J."/>
        </authorList>
    </citation>
    <scope>NUCLEOTIDE SEQUENCE</scope>
    <source>
        <strain evidence="2">ChiSjej1B19-7085</strain>
    </source>
</reference>
<sequence>MKRNLLRNLLLIVLFILAVVLGKLIGIAVQGVPFLEWLGISASFGFPSVPIDLSVVTITFGILVNINVAQGILLLAAILIYSAIRIRD</sequence>
<feature type="transmembrane region" description="Helical" evidence="1">
    <location>
        <begin position="9"/>
        <end position="35"/>
    </location>
</feature>
<evidence type="ECO:0000313" key="3">
    <source>
        <dbReference type="Proteomes" id="UP000886785"/>
    </source>
</evidence>
<keyword evidence="1" id="KW-0812">Transmembrane</keyword>
<dbReference type="EMBL" id="DVHF01000034">
    <property type="protein sequence ID" value="HIR56545.1"/>
    <property type="molecule type" value="Genomic_DNA"/>
</dbReference>
<proteinExistence type="predicted"/>
<organism evidence="2 3">
    <name type="scientific">Candidatus Gallacutalibacter pullicola</name>
    <dbReference type="NCBI Taxonomy" id="2840830"/>
    <lineage>
        <taxon>Bacteria</taxon>
        <taxon>Bacillati</taxon>
        <taxon>Bacillota</taxon>
        <taxon>Clostridia</taxon>
        <taxon>Eubacteriales</taxon>
        <taxon>Candidatus Gallacutalibacter</taxon>
    </lineage>
</organism>
<dbReference type="InterPro" id="IPR025470">
    <property type="entry name" value="DUF4321"/>
</dbReference>
<name>A0A9D1J0U8_9FIRM</name>
<keyword evidence="1" id="KW-1133">Transmembrane helix</keyword>
<evidence type="ECO:0000313" key="2">
    <source>
        <dbReference type="EMBL" id="HIR56545.1"/>
    </source>
</evidence>
<comment type="caution">
    <text evidence="2">The sequence shown here is derived from an EMBL/GenBank/DDBJ whole genome shotgun (WGS) entry which is preliminary data.</text>
</comment>
<dbReference type="AlphaFoldDB" id="A0A9D1J0U8"/>
<feature type="transmembrane region" description="Helical" evidence="1">
    <location>
        <begin position="55"/>
        <end position="84"/>
    </location>
</feature>
<protein>
    <submittedName>
        <fullName evidence="2">DUF4321 domain-containing protein</fullName>
    </submittedName>
</protein>
<accession>A0A9D1J0U8</accession>